<dbReference type="EMBL" id="FN648807">
    <property type="protein sequence ID" value="CBN77424.1"/>
    <property type="molecule type" value="Genomic_DNA"/>
</dbReference>
<dbReference type="STRING" id="2880.D8LQ44"/>
<organism evidence="4 5">
    <name type="scientific">Ectocarpus siliculosus</name>
    <name type="common">Brown alga</name>
    <name type="synonym">Conferva siliculosa</name>
    <dbReference type="NCBI Taxonomy" id="2880"/>
    <lineage>
        <taxon>Eukaryota</taxon>
        <taxon>Sar</taxon>
        <taxon>Stramenopiles</taxon>
        <taxon>Ochrophyta</taxon>
        <taxon>PX clade</taxon>
        <taxon>Phaeophyceae</taxon>
        <taxon>Ectocarpales</taxon>
        <taxon>Ectocarpaceae</taxon>
        <taxon>Ectocarpus</taxon>
    </lineage>
</organism>
<dbReference type="eggNOG" id="KOG2020">
    <property type="taxonomic scope" value="Eukaryota"/>
</dbReference>
<proteinExistence type="predicted"/>
<dbReference type="GO" id="GO:0006405">
    <property type="term" value="P:RNA export from nucleus"/>
    <property type="evidence" value="ECO:0007669"/>
    <property type="project" value="TreeGrafter"/>
</dbReference>
<reference evidence="4 5" key="1">
    <citation type="journal article" date="2010" name="Nature">
        <title>The Ectocarpus genome and the independent evolution of multicellularity in brown algae.</title>
        <authorList>
            <person name="Cock J.M."/>
            <person name="Sterck L."/>
            <person name="Rouze P."/>
            <person name="Scornet D."/>
            <person name="Allen A.E."/>
            <person name="Amoutzias G."/>
            <person name="Anthouard V."/>
            <person name="Artiguenave F."/>
            <person name="Aury J.M."/>
            <person name="Badger J.H."/>
            <person name="Beszteri B."/>
            <person name="Billiau K."/>
            <person name="Bonnet E."/>
            <person name="Bothwell J.H."/>
            <person name="Bowler C."/>
            <person name="Boyen C."/>
            <person name="Brownlee C."/>
            <person name="Carrano C.J."/>
            <person name="Charrier B."/>
            <person name="Cho G.Y."/>
            <person name="Coelho S.M."/>
            <person name="Collen J."/>
            <person name="Corre E."/>
            <person name="Da Silva C."/>
            <person name="Delage L."/>
            <person name="Delaroque N."/>
            <person name="Dittami S.M."/>
            <person name="Doulbeau S."/>
            <person name="Elias M."/>
            <person name="Farnham G."/>
            <person name="Gachon C.M."/>
            <person name="Gschloessl B."/>
            <person name="Heesch S."/>
            <person name="Jabbari K."/>
            <person name="Jubin C."/>
            <person name="Kawai H."/>
            <person name="Kimura K."/>
            <person name="Kloareg B."/>
            <person name="Kupper F.C."/>
            <person name="Lang D."/>
            <person name="Le Bail A."/>
            <person name="Leblanc C."/>
            <person name="Lerouge P."/>
            <person name="Lohr M."/>
            <person name="Lopez P.J."/>
            <person name="Martens C."/>
            <person name="Maumus F."/>
            <person name="Michel G."/>
            <person name="Miranda-Saavedra D."/>
            <person name="Morales J."/>
            <person name="Moreau H."/>
            <person name="Motomura T."/>
            <person name="Nagasato C."/>
            <person name="Napoli C.A."/>
            <person name="Nelson D.R."/>
            <person name="Nyvall-Collen P."/>
            <person name="Peters A.F."/>
            <person name="Pommier C."/>
            <person name="Potin P."/>
            <person name="Poulain J."/>
            <person name="Quesneville H."/>
            <person name="Read B."/>
            <person name="Rensing S.A."/>
            <person name="Ritter A."/>
            <person name="Rousvoal S."/>
            <person name="Samanta M."/>
            <person name="Samson G."/>
            <person name="Schroeder D.C."/>
            <person name="Segurens B."/>
            <person name="Strittmatter M."/>
            <person name="Tonon T."/>
            <person name="Tregear J.W."/>
            <person name="Valentin K."/>
            <person name="von Dassow P."/>
            <person name="Yamagishi T."/>
            <person name="Van de Peer Y."/>
            <person name="Wincker P."/>
        </authorList>
    </citation>
    <scope>NUCLEOTIDE SEQUENCE [LARGE SCALE GENOMIC DNA]</scope>
    <source>
        <strain evidence="5">Ec32 / CCAP1310/4</strain>
    </source>
</reference>
<dbReference type="SUPFAM" id="SSF48371">
    <property type="entry name" value="ARM repeat"/>
    <property type="match status" value="1"/>
</dbReference>
<feature type="domain" description="Exportin-5 C-terminal" evidence="3">
    <location>
        <begin position="769"/>
        <end position="928"/>
    </location>
</feature>
<dbReference type="InterPro" id="IPR013598">
    <property type="entry name" value="Exportin-1/Importin-b-like"/>
</dbReference>
<dbReference type="Proteomes" id="UP000002630">
    <property type="component" value="Linkage Group LG27"/>
</dbReference>
<dbReference type="Pfam" id="PF19273">
    <property type="entry name" value="Exportin-5"/>
    <property type="match status" value="2"/>
</dbReference>
<dbReference type="EMBL" id="FN649752">
    <property type="protein sequence ID" value="CBN77424.1"/>
    <property type="molecule type" value="Genomic_DNA"/>
</dbReference>
<feature type="domain" description="Exportin-5 C-terminal" evidence="3">
    <location>
        <begin position="376"/>
        <end position="767"/>
    </location>
</feature>
<feature type="region of interest" description="Disordered" evidence="1">
    <location>
        <begin position="1224"/>
        <end position="1289"/>
    </location>
</feature>
<dbReference type="GO" id="GO:0006611">
    <property type="term" value="P:protein export from nucleus"/>
    <property type="evidence" value="ECO:0007669"/>
    <property type="project" value="InterPro"/>
</dbReference>
<evidence type="ECO:0000259" key="3">
    <source>
        <dbReference type="Pfam" id="PF19273"/>
    </source>
</evidence>
<feature type="domain" description="Exportin-1/Importin-beta-like" evidence="2">
    <location>
        <begin position="136"/>
        <end position="299"/>
    </location>
</feature>
<dbReference type="PANTHER" id="PTHR11223:SF3">
    <property type="entry name" value="EXPORTIN-5"/>
    <property type="match status" value="1"/>
</dbReference>
<evidence type="ECO:0000313" key="4">
    <source>
        <dbReference type="EMBL" id="CBN77424.1"/>
    </source>
</evidence>
<gene>
    <name evidence="4" type="primary">EXP5</name>
    <name evidence="4" type="ORF">Esi_0059_0032</name>
</gene>
<dbReference type="GO" id="GO:0005737">
    <property type="term" value="C:cytoplasm"/>
    <property type="evidence" value="ECO:0007669"/>
    <property type="project" value="TreeGrafter"/>
</dbReference>
<dbReference type="InterPro" id="IPR016024">
    <property type="entry name" value="ARM-type_fold"/>
</dbReference>
<dbReference type="InterPro" id="IPR045478">
    <property type="entry name" value="Exportin-5_C"/>
</dbReference>
<dbReference type="Gene3D" id="1.25.10.10">
    <property type="entry name" value="Leucine-rich Repeat Variant"/>
    <property type="match status" value="2"/>
</dbReference>
<dbReference type="GO" id="GO:0005634">
    <property type="term" value="C:nucleus"/>
    <property type="evidence" value="ECO:0007669"/>
    <property type="project" value="TreeGrafter"/>
</dbReference>
<dbReference type="GO" id="GO:0005049">
    <property type="term" value="F:nuclear export signal receptor activity"/>
    <property type="evidence" value="ECO:0007669"/>
    <property type="project" value="InterPro"/>
</dbReference>
<dbReference type="OMA" id="DAYTCRR"/>
<feature type="region of interest" description="Disordered" evidence="1">
    <location>
        <begin position="1000"/>
        <end position="1057"/>
    </location>
</feature>
<protein>
    <submittedName>
        <fullName evidence="4">Uncharacterized protein</fullName>
    </submittedName>
</protein>
<sequence>MDEALYNNILAALEAVHGGHTANEARQAAGQMLEGFKDRADGMPYALYILQTPSPRHTDQVRHFALHSLEHMLKVRWFPENDAAKPKGTPGKTAAVGVGAPPGMAPQLTLAEKEQLKEAMLQVMARGTRDVAGEAQFIKIKVADLVARLAERDYPNRWEGFLEQMMQAWTTGPIQAELAMMVLAILIEDCHDVDFRSEIDFSRRDPILRGLNDFLPQLMPTLYNFLVQQWMGYKAAVAAAGGASAGVGATEAALMNRALNLLSKIMPWAGEKSMGEEPNDFLPAIAQLSTLRVARSESLVCLEAMCSQKLSEKHFHRLLEHLPEMVQHVKQALAQEALPLSESLEVHQMLSACLEETMMRNINYIAGEKDFQNRNSRKSELLSKFLEEVLQLTKMPSKRMAGNLIQAWQTLANKPNAKDMPAFVVMVPQLVAAFASHIVTRRQCHECTSSSVGQFPLKVMRTHRSEVRFEDDVTDDPVAAEEFVDEEDYFQFVSGFRTQVKLLQNSVGKVNPLHIVTYILEQAQQLVQQHGTGRDHLDAAGFPTWKTEACRSWSTFASLARGTIVGLPSWCTGEKPENPEEMVEGGTTAFVSAQCFQMLRTVAELMITWQPNGSILIGHQLTVLESCKLLFVHESGMLQSVFDKLFTLLEQPDPNFNLAAMPGATVVTASPEVEAVRQAASRALVVLGTGVSAVLVVALGGICQRVNAVINNNRPSLAVRTHLLELLVVVSNSVKDENQRRGFVLDMLKEPMGVWVGEEVTNAVSSPDMRCIHMLWAPPTRQRLLSHPVARATLAIIPSVESEANRRRNKSGDYEVSPQDLRKLPLVAQWCRMLHDLRTVCYNLLGLSCRQGALYLAVPADKVQDVVVNGIFAGFEFIENRHLQGFCSRFVEKYVVCCPPSLVRSHVEPVMAMLASNIMPRLSAAWSPQSAGAQTLRARDPEKFQVYADGGTMLTEEDLDKDELEELKIKHRLHLTKGLADIVHACLALRGELNLPPSALDKGGAGGGAGDTQNGGRGRGGGRGHPRGQPYSARGGRGGRGGGNLSKKAAQAEKVLDGKRKRRRALLDVFVRGQGSIPPSLVMFTVGLIRHWGDAYSCRKALAIAHCILLEYDLRSDVMKQRLSRDLFSGVVDALVAGAPQLQGMEWEAVTLVKTLYVSFGLSGARNRTRGSTSDDSLRKKLQSLAGVLEQDVSTMDAKLRSESSDTRTQKEAVRDVLRRATLVAQNSAGRGGGKGSNASATFWKDNKGRSGGAKGQPNKSSNRNRNKKNGNNDQDNDNPSSDILWQRR</sequence>
<feature type="compositionally biased region" description="Gly residues" evidence="1">
    <location>
        <begin position="1003"/>
        <end position="1019"/>
    </location>
</feature>
<dbReference type="GO" id="GO:0042565">
    <property type="term" value="C:RNA nuclear export complex"/>
    <property type="evidence" value="ECO:0007669"/>
    <property type="project" value="TreeGrafter"/>
</dbReference>
<dbReference type="OrthoDB" id="2215036at2759"/>
<dbReference type="InterPro" id="IPR011989">
    <property type="entry name" value="ARM-like"/>
</dbReference>
<dbReference type="GO" id="GO:0003723">
    <property type="term" value="F:RNA binding"/>
    <property type="evidence" value="ECO:0007669"/>
    <property type="project" value="TreeGrafter"/>
</dbReference>
<dbReference type="InParanoid" id="D8LQ44"/>
<keyword evidence="5" id="KW-1185">Reference proteome</keyword>
<evidence type="ECO:0000259" key="2">
    <source>
        <dbReference type="Pfam" id="PF08389"/>
    </source>
</evidence>
<accession>D8LQ44</accession>
<evidence type="ECO:0000313" key="5">
    <source>
        <dbReference type="Proteomes" id="UP000002630"/>
    </source>
</evidence>
<feature type="compositionally biased region" description="Gly residues" evidence="1">
    <location>
        <begin position="1035"/>
        <end position="1044"/>
    </location>
</feature>
<dbReference type="Pfam" id="PF08389">
    <property type="entry name" value="Xpo1"/>
    <property type="match status" value="1"/>
</dbReference>
<name>D8LQ44_ECTSI</name>
<dbReference type="PANTHER" id="PTHR11223">
    <property type="entry name" value="EXPORTIN 1/5"/>
    <property type="match status" value="1"/>
</dbReference>
<evidence type="ECO:0000256" key="1">
    <source>
        <dbReference type="SAM" id="MobiDB-lite"/>
    </source>
</evidence>
<feature type="compositionally biased region" description="Low complexity" evidence="1">
    <location>
        <begin position="1270"/>
        <end position="1283"/>
    </location>
</feature>
<dbReference type="InterPro" id="IPR045065">
    <property type="entry name" value="XPO1/5"/>
</dbReference>